<evidence type="ECO:0000256" key="1">
    <source>
        <dbReference type="SAM" id="SignalP"/>
    </source>
</evidence>
<keyword evidence="4" id="KW-1185">Reference proteome</keyword>
<protein>
    <submittedName>
        <fullName evidence="3">TlpA family protein disulfide reductase</fullName>
    </submittedName>
</protein>
<dbReference type="InterPro" id="IPR036249">
    <property type="entry name" value="Thioredoxin-like_sf"/>
</dbReference>
<dbReference type="InterPro" id="IPR013766">
    <property type="entry name" value="Thioredoxin_domain"/>
</dbReference>
<proteinExistence type="predicted"/>
<dbReference type="EMBL" id="JAOTPL010000004">
    <property type="protein sequence ID" value="MCU7693793.1"/>
    <property type="molecule type" value="Genomic_DNA"/>
</dbReference>
<evidence type="ECO:0000313" key="4">
    <source>
        <dbReference type="Proteomes" id="UP001209317"/>
    </source>
</evidence>
<sequence>MKRTLFLIALLIGSSQLLAQDIPEGKWLGQLHRPDGINIPFQFETATVNGSTQVHFINAEERLLADEIEFNGDSVKLTMPFFDAWFMVKPSYQELVGNYYKRSGEKITIIPFSLAFDNTQRFQSKRPPTADISGKWSVRLGENMQDTGIGIFKQHASGKLTGTILTPTGDYRYMEGIVDGDSLKLSVFDGGFAMLLTAAIRDKNTITGGTLYSGISGKQSWSATRNDAIQLQEEPASKMRPGENKLNFSFPALTTGEMISINDKRYKGKVVLVQILGSWCPNCMDETAFLSDYYNKNKQRGLEVIGIAYERTTDIGKNKKLLEPYIKRFNVQYPILQPPVAVSDPQRTEKTLPQIDKISAFPSLIYIDRKGIVRKIYSGFSGPATGEFYENYKQKFYAEMDKLLGEMNG</sequence>
<organism evidence="3 4">
    <name type="scientific">Haoranjiania flava</name>
    <dbReference type="NCBI Taxonomy" id="1856322"/>
    <lineage>
        <taxon>Bacteria</taxon>
        <taxon>Pseudomonadati</taxon>
        <taxon>Bacteroidota</taxon>
        <taxon>Chitinophagia</taxon>
        <taxon>Chitinophagales</taxon>
        <taxon>Chitinophagaceae</taxon>
        <taxon>Haoranjiania</taxon>
    </lineage>
</organism>
<accession>A0AAE3LJP3</accession>
<name>A0AAE3LJP3_9BACT</name>
<dbReference type="PROSITE" id="PS51352">
    <property type="entry name" value="THIOREDOXIN_2"/>
    <property type="match status" value="1"/>
</dbReference>
<comment type="caution">
    <text evidence="3">The sequence shown here is derived from an EMBL/GenBank/DDBJ whole genome shotgun (WGS) entry which is preliminary data.</text>
</comment>
<evidence type="ECO:0000313" key="3">
    <source>
        <dbReference type="EMBL" id="MCU7693793.1"/>
    </source>
</evidence>
<dbReference type="PANTHER" id="PTHR42852:SF17">
    <property type="entry name" value="THIOREDOXIN-LIKE PROTEIN HI_1115"/>
    <property type="match status" value="1"/>
</dbReference>
<dbReference type="PANTHER" id="PTHR42852">
    <property type="entry name" value="THIOL:DISULFIDE INTERCHANGE PROTEIN DSBE"/>
    <property type="match status" value="1"/>
</dbReference>
<dbReference type="SUPFAM" id="SSF52833">
    <property type="entry name" value="Thioredoxin-like"/>
    <property type="match status" value="1"/>
</dbReference>
<evidence type="ECO:0000259" key="2">
    <source>
        <dbReference type="PROSITE" id="PS51352"/>
    </source>
</evidence>
<dbReference type="CDD" id="cd02966">
    <property type="entry name" value="TlpA_like_family"/>
    <property type="match status" value="1"/>
</dbReference>
<keyword evidence="1" id="KW-0732">Signal</keyword>
<dbReference type="GO" id="GO:0016209">
    <property type="term" value="F:antioxidant activity"/>
    <property type="evidence" value="ECO:0007669"/>
    <property type="project" value="InterPro"/>
</dbReference>
<dbReference type="GO" id="GO:0016491">
    <property type="term" value="F:oxidoreductase activity"/>
    <property type="evidence" value="ECO:0007669"/>
    <property type="project" value="InterPro"/>
</dbReference>
<dbReference type="RefSeq" id="WP_263037280.1">
    <property type="nucleotide sequence ID" value="NZ_JAOTPL010000004.1"/>
</dbReference>
<dbReference type="Proteomes" id="UP001209317">
    <property type="component" value="Unassembled WGS sequence"/>
</dbReference>
<dbReference type="InterPro" id="IPR000866">
    <property type="entry name" value="AhpC/TSA"/>
</dbReference>
<gene>
    <name evidence="3" type="ORF">OD355_04595</name>
</gene>
<feature type="domain" description="Thioredoxin" evidence="2">
    <location>
        <begin position="239"/>
        <end position="398"/>
    </location>
</feature>
<dbReference type="Pfam" id="PF00578">
    <property type="entry name" value="AhpC-TSA"/>
    <property type="match status" value="1"/>
</dbReference>
<reference evidence="3" key="1">
    <citation type="submission" date="2022-10" db="EMBL/GenBank/DDBJ databases">
        <authorList>
            <person name="Kim H.S."/>
            <person name="Kim J.-S."/>
            <person name="Suh M.K."/>
            <person name="Eom M.K."/>
            <person name="Lee J.-S."/>
        </authorList>
    </citation>
    <scope>NUCLEOTIDE SEQUENCE</scope>
    <source>
        <strain evidence="3">LIP-5</strain>
    </source>
</reference>
<dbReference type="AlphaFoldDB" id="A0AAE3LJP3"/>
<feature type="signal peptide" evidence="1">
    <location>
        <begin position="1"/>
        <end position="19"/>
    </location>
</feature>
<feature type="chain" id="PRO_5042022484" evidence="1">
    <location>
        <begin position="20"/>
        <end position="409"/>
    </location>
</feature>
<dbReference type="Gene3D" id="3.40.30.10">
    <property type="entry name" value="Glutaredoxin"/>
    <property type="match status" value="1"/>
</dbReference>
<dbReference type="InterPro" id="IPR050553">
    <property type="entry name" value="Thioredoxin_ResA/DsbE_sf"/>
</dbReference>